<feature type="region of interest" description="Disordered" evidence="1">
    <location>
        <begin position="61"/>
        <end position="86"/>
    </location>
</feature>
<sequence length="86" mass="9719">MSTQEVYVIQPYKRVKRRLVAEQPTHCKSADEAMLRLTRLRDRDTVAGAIAFSIIVDTETGETHDDPRTLGRFGDLPPQFGDEDDA</sequence>
<name>A0A0N7KXY6_9HYPH</name>
<dbReference type="OrthoDB" id="7220707at2"/>
<organism evidence="2">
    <name type="scientific">Aureimonas frigidaquae</name>
    <dbReference type="NCBI Taxonomy" id="424757"/>
    <lineage>
        <taxon>Bacteria</taxon>
        <taxon>Pseudomonadati</taxon>
        <taxon>Pseudomonadota</taxon>
        <taxon>Alphaproteobacteria</taxon>
        <taxon>Hyphomicrobiales</taxon>
        <taxon>Aurantimonadaceae</taxon>
        <taxon>Aureimonas</taxon>
    </lineage>
</organism>
<dbReference type="AlphaFoldDB" id="A0A0N7KXY6"/>
<accession>A0A0N7KXY6</accession>
<dbReference type="RefSeq" id="WP_157069828.1">
    <property type="nucleotide sequence ID" value="NZ_BBWR01000002.1"/>
</dbReference>
<evidence type="ECO:0000256" key="1">
    <source>
        <dbReference type="SAM" id="MobiDB-lite"/>
    </source>
</evidence>
<evidence type="ECO:0000313" key="2">
    <source>
        <dbReference type="EMBL" id="BAT28225.1"/>
    </source>
</evidence>
<dbReference type="EMBL" id="LC066377">
    <property type="protein sequence ID" value="BAT28225.1"/>
    <property type="molecule type" value="Genomic_DNA"/>
</dbReference>
<reference evidence="2" key="1">
    <citation type="journal article" date="2015" name="Proc. Natl. Acad. Sci. U.S.A.">
        <title>Bacterial clade with the ribosomal RNA operon on a small plasmid rather than the chromosome.</title>
        <authorList>
            <person name="Anda M."/>
            <person name="Ohtsubo Y."/>
            <person name="Okubo T."/>
            <person name="Sugawara M."/>
            <person name="Nagata Y."/>
            <person name="Tsuda M."/>
            <person name="Minamisawa K."/>
            <person name="Mitsui H."/>
        </authorList>
    </citation>
    <scope>NUCLEOTIDE SEQUENCE</scope>
    <source>
        <strain evidence="2">JCM 14755</strain>
    </source>
</reference>
<protein>
    <submittedName>
        <fullName evidence="2">Uncharacterized protein</fullName>
    </submittedName>
</protein>
<proteinExistence type="predicted"/>